<feature type="domain" description="Metallo-beta-lactamase" evidence="1">
    <location>
        <begin position="7"/>
        <end position="174"/>
    </location>
</feature>
<dbReference type="EMBL" id="QEFB01000001">
    <property type="protein sequence ID" value="PWC08314.1"/>
    <property type="molecule type" value="Genomic_DNA"/>
</dbReference>
<dbReference type="RefSeq" id="WP_108962101.1">
    <property type="nucleotide sequence ID" value="NZ_QEFB01000001.1"/>
</dbReference>
<evidence type="ECO:0000313" key="2">
    <source>
        <dbReference type="EMBL" id="PWC08314.1"/>
    </source>
</evidence>
<protein>
    <submittedName>
        <fullName evidence="2">MBL fold metallo-hydrolase</fullName>
    </submittedName>
</protein>
<proteinExistence type="predicted"/>
<dbReference type="Proteomes" id="UP000244962">
    <property type="component" value="Unassembled WGS sequence"/>
</dbReference>
<dbReference type="GO" id="GO:0016787">
    <property type="term" value="F:hydrolase activity"/>
    <property type="evidence" value="ECO:0007669"/>
    <property type="project" value="UniProtKB-KW"/>
</dbReference>
<reference evidence="3" key="1">
    <citation type="submission" date="2018-04" db="EMBL/GenBank/DDBJ databases">
        <authorList>
            <person name="Liu S."/>
            <person name="Wang Z."/>
            <person name="Li J."/>
        </authorList>
    </citation>
    <scope>NUCLEOTIDE SEQUENCE [LARGE SCALE GENOMIC DNA]</scope>
    <source>
        <strain evidence="3">622</strain>
    </source>
</reference>
<evidence type="ECO:0000313" key="3">
    <source>
        <dbReference type="Proteomes" id="UP000244962"/>
    </source>
</evidence>
<dbReference type="AlphaFoldDB" id="A0A2U1THE6"/>
<dbReference type="Pfam" id="PF13483">
    <property type="entry name" value="Lactamase_B_3"/>
    <property type="match status" value="1"/>
</dbReference>
<dbReference type="InterPro" id="IPR050114">
    <property type="entry name" value="UPF0173_UPF0282_UlaG_hydrolase"/>
</dbReference>
<dbReference type="PANTHER" id="PTHR43546">
    <property type="entry name" value="UPF0173 METAL-DEPENDENT HYDROLASE MJ1163-RELATED"/>
    <property type="match status" value="1"/>
</dbReference>
<dbReference type="Gene3D" id="3.60.15.10">
    <property type="entry name" value="Ribonuclease Z/Hydroxyacylglutathione hydrolase-like"/>
    <property type="match status" value="1"/>
</dbReference>
<dbReference type="SMART" id="SM00849">
    <property type="entry name" value="Lactamase_B"/>
    <property type="match status" value="1"/>
</dbReference>
<dbReference type="SUPFAM" id="SSF56281">
    <property type="entry name" value="Metallo-hydrolase/oxidoreductase"/>
    <property type="match status" value="1"/>
</dbReference>
<keyword evidence="3" id="KW-1185">Reference proteome</keyword>
<accession>A0A2U1THE6</accession>
<dbReference type="InterPro" id="IPR036866">
    <property type="entry name" value="RibonucZ/Hydroxyglut_hydro"/>
</dbReference>
<sequence>MKLTKLEHAALVLEESGRKLFVDPGSFTTPITDGAQADAIVVTHEHADHWTPEQLERIRSKSPDVQIFGPAGFASAASGFDVHVVKEGDRVEVGPFALEFFGSKHNEIHSSIPIIDNVGVLINNSVYYAGDSYTIPEGVDVDVMAVPAGAPWLKIGEVMDFVLAVKPRRTFPAHEMVLAKAGKEMANARIEWATTQNGGVFFPLAPGDTLDI</sequence>
<evidence type="ECO:0000259" key="1">
    <source>
        <dbReference type="SMART" id="SM00849"/>
    </source>
</evidence>
<organism evidence="2 3">
    <name type="scientific">Mycetocola zhujimingii</name>
    <dbReference type="NCBI Taxonomy" id="2079792"/>
    <lineage>
        <taxon>Bacteria</taxon>
        <taxon>Bacillati</taxon>
        <taxon>Actinomycetota</taxon>
        <taxon>Actinomycetes</taxon>
        <taxon>Micrococcales</taxon>
        <taxon>Microbacteriaceae</taxon>
        <taxon>Mycetocola</taxon>
    </lineage>
</organism>
<dbReference type="InterPro" id="IPR001279">
    <property type="entry name" value="Metallo-B-lactamas"/>
</dbReference>
<gene>
    <name evidence="2" type="ORF">DF223_02955</name>
</gene>
<comment type="caution">
    <text evidence="2">The sequence shown here is derived from an EMBL/GenBank/DDBJ whole genome shotgun (WGS) entry which is preliminary data.</text>
</comment>
<dbReference type="PANTHER" id="PTHR43546:SF3">
    <property type="entry name" value="UPF0173 METAL-DEPENDENT HYDROLASE MJ1163"/>
    <property type="match status" value="1"/>
</dbReference>
<name>A0A2U1THE6_9MICO</name>
<keyword evidence="2" id="KW-0378">Hydrolase</keyword>